<keyword evidence="6 15" id="KW-0021">Allosteric enzyme</keyword>
<reference evidence="17 18" key="1">
    <citation type="journal article" date="2016" name="Appl. Environ. Microbiol.">
        <title>Function and Phylogeny of Bacterial Butyryl Coenzyme A:Acetate Transferases and Their Diversity in the Proximal Colon of Swine.</title>
        <authorList>
            <person name="Trachsel J."/>
            <person name="Bayles D.O."/>
            <person name="Looft T."/>
            <person name="Levine U.Y."/>
            <person name="Allen H.K."/>
        </authorList>
    </citation>
    <scope>NUCLEOTIDE SEQUENCE [LARGE SCALE GENOMIC DNA]</scope>
    <source>
        <strain evidence="17 18">68-3-10</strain>
    </source>
</reference>
<dbReference type="Pfam" id="PF00365">
    <property type="entry name" value="PFK"/>
    <property type="match status" value="1"/>
</dbReference>
<keyword evidence="11 15" id="KW-0067">ATP-binding</keyword>
<feature type="binding site" evidence="15">
    <location>
        <begin position="21"/>
        <end position="25"/>
    </location>
    <ligand>
        <name>ADP</name>
        <dbReference type="ChEBI" id="CHEBI:456216"/>
        <note>allosteric activator; ligand shared between dimeric partners</note>
    </ligand>
</feature>
<comment type="subunit">
    <text evidence="15">Homotetramer.</text>
</comment>
<dbReference type="InterPro" id="IPR012828">
    <property type="entry name" value="PFKA_ATP_prok"/>
</dbReference>
<evidence type="ECO:0000256" key="10">
    <source>
        <dbReference type="ARBA" id="ARBA00022777"/>
    </source>
</evidence>
<comment type="caution">
    <text evidence="17">The sequence shown here is derived from an EMBL/GenBank/DDBJ whole genome shotgun (WGS) entry which is preliminary data.</text>
</comment>
<comment type="cofactor">
    <cofactor evidence="1 15">
        <name>Mg(2+)</name>
        <dbReference type="ChEBI" id="CHEBI:18420"/>
    </cofactor>
</comment>
<feature type="binding site" evidence="15">
    <location>
        <position position="162"/>
    </location>
    <ligand>
        <name>substrate</name>
        <note>ligand shared between dimeric partners</note>
    </ligand>
</feature>
<comment type="caution">
    <text evidence="15">Lacks conserved residue(s) required for the propagation of feature annotation.</text>
</comment>
<feature type="binding site" description="in other chain" evidence="15">
    <location>
        <begin position="185"/>
        <end position="187"/>
    </location>
    <ligand>
        <name>ADP</name>
        <dbReference type="ChEBI" id="CHEBI:456216"/>
        <note>allosteric activator; ligand shared between dimeric partners</note>
    </ligand>
</feature>
<dbReference type="EC" id="2.7.1.11" evidence="15"/>
<keyword evidence="10 15" id="KW-0418">Kinase</keyword>
<feature type="binding site" evidence="15">
    <location>
        <position position="244"/>
    </location>
    <ligand>
        <name>substrate</name>
        <note>ligand shared between dimeric partners</note>
    </ligand>
</feature>
<dbReference type="GO" id="GO:0006002">
    <property type="term" value="P:fructose 6-phosphate metabolic process"/>
    <property type="evidence" value="ECO:0007669"/>
    <property type="project" value="UniProtKB-UniRule"/>
</dbReference>
<evidence type="ECO:0000313" key="17">
    <source>
        <dbReference type="EMBL" id="OLR56792.1"/>
    </source>
</evidence>
<dbReference type="GO" id="GO:0005524">
    <property type="term" value="F:ATP binding"/>
    <property type="evidence" value="ECO:0007669"/>
    <property type="project" value="UniProtKB-UniRule"/>
</dbReference>
<comment type="similarity">
    <text evidence="15">Belongs to the phosphofructokinase type A (PFKA) family. ATP-dependent PFK group I subfamily. Prokaryotic clade 'B1' sub-subfamily.</text>
</comment>
<dbReference type="NCBIfam" id="TIGR02482">
    <property type="entry name" value="PFKA_ATP"/>
    <property type="match status" value="1"/>
</dbReference>
<feature type="binding site" evidence="15">
    <location>
        <begin position="102"/>
        <end position="105"/>
    </location>
    <ligand>
        <name>ATP</name>
        <dbReference type="ChEBI" id="CHEBI:30616"/>
    </ligand>
</feature>
<dbReference type="FunFam" id="3.40.50.460:FF:000002">
    <property type="entry name" value="ATP-dependent 6-phosphofructokinase"/>
    <property type="match status" value="1"/>
</dbReference>
<feature type="binding site" description="in other chain" evidence="15">
    <location>
        <position position="222"/>
    </location>
    <ligand>
        <name>substrate</name>
        <note>ligand shared between dimeric partners</note>
    </ligand>
</feature>
<keyword evidence="5 15" id="KW-0963">Cytoplasm</keyword>
<dbReference type="GO" id="GO:0016208">
    <property type="term" value="F:AMP binding"/>
    <property type="evidence" value="ECO:0007669"/>
    <property type="project" value="TreeGrafter"/>
</dbReference>
<dbReference type="EMBL" id="MJIE01000001">
    <property type="protein sequence ID" value="OLR56792.1"/>
    <property type="molecule type" value="Genomic_DNA"/>
</dbReference>
<evidence type="ECO:0000259" key="16">
    <source>
        <dbReference type="Pfam" id="PF00365"/>
    </source>
</evidence>
<dbReference type="GO" id="GO:0003872">
    <property type="term" value="F:6-phosphofructokinase activity"/>
    <property type="evidence" value="ECO:0007669"/>
    <property type="project" value="UniProtKB-UniRule"/>
</dbReference>
<dbReference type="AlphaFoldDB" id="A0A1Q9JKP4"/>
<sequence>MKRIGVLTSGGDAPGMNAAIRAVVRCGIERGLEVYGISRGYSGLIDGEIEQMNRRSVGDIMQRGGTILKTARSKRFMTEEGIRHAAAMLDTFGIEGLVAIGGDGTLHGAQELSELGVKVMGLPGTIDNDLAYTDYTIGFDTAVTTVLDAISKVRDTSSSHERNTIIEVMGRRCGDIALYAGLCGGAEEILVPEIPYDINALCRKIVMSANHGKLHSIIIKAEGVDIGSQELTQEIQERTGRETKLVVLSYLQRGGRPTMRDRLLATMCGAKAAELLAEDSESKAIGTVDGQIVAYDLADALKMEKEFNQDMYRLIEVLSK</sequence>
<comment type="function">
    <text evidence="2 15">Catalyzes the phosphorylation of D-fructose 6-phosphate to fructose 1,6-bisphosphate by ATP, the first committing step of glycolysis.</text>
</comment>
<dbReference type="FunFam" id="3.40.50.450:FF:000001">
    <property type="entry name" value="ATP-dependent 6-phosphofructokinase"/>
    <property type="match status" value="1"/>
</dbReference>
<evidence type="ECO:0000256" key="11">
    <source>
        <dbReference type="ARBA" id="ARBA00022840"/>
    </source>
</evidence>
<evidence type="ECO:0000256" key="5">
    <source>
        <dbReference type="ARBA" id="ARBA00022490"/>
    </source>
</evidence>
<name>A0A1Q9JKP4_9FIRM</name>
<dbReference type="PIRSF" id="PIRSF000532">
    <property type="entry name" value="ATP_PFK_prok"/>
    <property type="match status" value="1"/>
</dbReference>
<dbReference type="NCBIfam" id="NF002872">
    <property type="entry name" value="PRK03202.1"/>
    <property type="match status" value="1"/>
</dbReference>
<keyword evidence="12 15" id="KW-0460">Magnesium</keyword>
<dbReference type="GO" id="GO:0005945">
    <property type="term" value="C:6-phosphofructokinase complex"/>
    <property type="evidence" value="ECO:0007669"/>
    <property type="project" value="TreeGrafter"/>
</dbReference>
<evidence type="ECO:0000256" key="3">
    <source>
        <dbReference type="ARBA" id="ARBA00004496"/>
    </source>
</evidence>
<evidence type="ECO:0000256" key="14">
    <source>
        <dbReference type="ARBA" id="ARBA00048070"/>
    </source>
</evidence>
<dbReference type="InterPro" id="IPR022953">
    <property type="entry name" value="ATP_PFK"/>
</dbReference>
<feature type="binding site" evidence="15">
    <location>
        <position position="11"/>
    </location>
    <ligand>
        <name>ATP</name>
        <dbReference type="ChEBI" id="CHEBI:30616"/>
    </ligand>
</feature>
<protein>
    <recommendedName>
        <fullName evidence="15">ATP-dependent 6-phosphofructokinase</fullName>
        <shortName evidence="15">ATP-PFK</shortName>
        <shortName evidence="15">Phosphofructokinase</shortName>
        <ecNumber evidence="15">2.7.1.11</ecNumber>
    </recommendedName>
    <alternativeName>
        <fullName evidence="15">Phosphohexokinase</fullName>
    </alternativeName>
</protein>
<dbReference type="GO" id="GO:0061621">
    <property type="term" value="P:canonical glycolysis"/>
    <property type="evidence" value="ECO:0007669"/>
    <property type="project" value="TreeGrafter"/>
</dbReference>
<evidence type="ECO:0000313" key="18">
    <source>
        <dbReference type="Proteomes" id="UP000187404"/>
    </source>
</evidence>
<comment type="catalytic activity">
    <reaction evidence="14 15">
        <text>beta-D-fructose 6-phosphate + ATP = beta-D-fructose 1,6-bisphosphate + ADP + H(+)</text>
        <dbReference type="Rhea" id="RHEA:16109"/>
        <dbReference type="ChEBI" id="CHEBI:15378"/>
        <dbReference type="ChEBI" id="CHEBI:30616"/>
        <dbReference type="ChEBI" id="CHEBI:32966"/>
        <dbReference type="ChEBI" id="CHEBI:57634"/>
        <dbReference type="ChEBI" id="CHEBI:456216"/>
        <dbReference type="EC" id="2.7.1.11"/>
    </reaction>
</comment>
<dbReference type="GO" id="GO:0042802">
    <property type="term" value="F:identical protein binding"/>
    <property type="evidence" value="ECO:0007669"/>
    <property type="project" value="TreeGrafter"/>
</dbReference>
<dbReference type="GO" id="GO:0070095">
    <property type="term" value="F:fructose-6-phosphate binding"/>
    <property type="evidence" value="ECO:0007669"/>
    <property type="project" value="TreeGrafter"/>
</dbReference>
<keyword evidence="7 15" id="KW-0808">Transferase</keyword>
<dbReference type="InterPro" id="IPR012003">
    <property type="entry name" value="ATP_PFK_prok-type"/>
</dbReference>
<keyword evidence="8 15" id="KW-0479">Metal-binding</keyword>
<feature type="binding site" evidence="15">
    <location>
        <begin position="72"/>
        <end position="73"/>
    </location>
    <ligand>
        <name>ATP</name>
        <dbReference type="ChEBI" id="CHEBI:30616"/>
    </ligand>
</feature>
<dbReference type="InterPro" id="IPR035966">
    <property type="entry name" value="PKF_sf"/>
</dbReference>
<comment type="pathway">
    <text evidence="4 15">Carbohydrate degradation; glycolysis; D-glyceraldehyde 3-phosphate and glycerone phosphate from D-glucose: step 3/4.</text>
</comment>
<comment type="activity regulation">
    <text evidence="15">Allosterically activated by ADP and other diphosphonucleosides, and allosterically inhibited by phosphoenolpyruvate.</text>
</comment>
<feature type="binding site" description="in other chain" evidence="15">
    <location>
        <position position="154"/>
    </location>
    <ligand>
        <name>ADP</name>
        <dbReference type="ChEBI" id="CHEBI:456216"/>
        <note>allosteric activator; ligand shared between dimeric partners</note>
    </ligand>
</feature>
<dbReference type="GO" id="GO:0048029">
    <property type="term" value="F:monosaccharide binding"/>
    <property type="evidence" value="ECO:0007669"/>
    <property type="project" value="TreeGrafter"/>
</dbReference>
<dbReference type="HAMAP" id="MF_00339">
    <property type="entry name" value="Phosphofructokinase_I_B1"/>
    <property type="match status" value="1"/>
</dbReference>
<evidence type="ECO:0000256" key="6">
    <source>
        <dbReference type="ARBA" id="ARBA00022533"/>
    </source>
</evidence>
<dbReference type="Gene3D" id="3.40.50.460">
    <property type="entry name" value="Phosphofructokinase domain"/>
    <property type="match status" value="1"/>
</dbReference>
<feature type="binding site" description="in other chain" evidence="15">
    <location>
        <begin position="125"/>
        <end position="127"/>
    </location>
    <ligand>
        <name>substrate</name>
        <note>ligand shared between dimeric partners</note>
    </ligand>
</feature>
<evidence type="ECO:0000256" key="8">
    <source>
        <dbReference type="ARBA" id="ARBA00022723"/>
    </source>
</evidence>
<comment type="subcellular location">
    <subcellularLocation>
        <location evidence="3 15">Cytoplasm</location>
    </subcellularLocation>
</comment>
<dbReference type="Gene3D" id="3.40.50.450">
    <property type="match status" value="1"/>
</dbReference>
<evidence type="ECO:0000256" key="7">
    <source>
        <dbReference type="ARBA" id="ARBA00022679"/>
    </source>
</evidence>
<feature type="binding site" evidence="15">
    <location>
        <position position="103"/>
    </location>
    <ligand>
        <name>Mg(2+)</name>
        <dbReference type="ChEBI" id="CHEBI:18420"/>
        <note>catalytic</note>
    </ligand>
</feature>
<dbReference type="GO" id="GO:0030388">
    <property type="term" value="P:fructose 1,6-bisphosphate metabolic process"/>
    <property type="evidence" value="ECO:0007669"/>
    <property type="project" value="TreeGrafter"/>
</dbReference>
<dbReference type="SUPFAM" id="SSF53784">
    <property type="entry name" value="Phosphofructokinase"/>
    <property type="match status" value="1"/>
</dbReference>
<proteinExistence type="inferred from homology"/>
<gene>
    <name evidence="15" type="primary">pfkA</name>
    <name evidence="17" type="ORF">BHK98_12385</name>
</gene>
<keyword evidence="9 15" id="KW-0547">Nucleotide-binding</keyword>
<organism evidence="17 18">
    <name type="scientific">Hornefia porci</name>
    <dbReference type="NCBI Taxonomy" id="2652292"/>
    <lineage>
        <taxon>Bacteria</taxon>
        <taxon>Bacillati</taxon>
        <taxon>Bacillota</taxon>
        <taxon>Clostridia</taxon>
        <taxon>Peptostreptococcales</taxon>
        <taxon>Anaerovoracaceae</taxon>
        <taxon>Hornefia</taxon>
    </lineage>
</organism>
<evidence type="ECO:0000256" key="4">
    <source>
        <dbReference type="ARBA" id="ARBA00004679"/>
    </source>
</evidence>
<dbReference type="OrthoDB" id="9802503at2"/>
<accession>A0A1Q9JKP4</accession>
<evidence type="ECO:0000256" key="13">
    <source>
        <dbReference type="ARBA" id="ARBA00023152"/>
    </source>
</evidence>
<keyword evidence="18" id="KW-1185">Reference proteome</keyword>
<evidence type="ECO:0000256" key="2">
    <source>
        <dbReference type="ARBA" id="ARBA00002659"/>
    </source>
</evidence>
<feature type="binding site" description="in other chain" evidence="15">
    <location>
        <begin position="250"/>
        <end position="253"/>
    </location>
    <ligand>
        <name>substrate</name>
        <note>ligand shared between dimeric partners</note>
    </ligand>
</feature>
<dbReference type="STRING" id="1261640.BHK98_12385"/>
<dbReference type="GO" id="GO:0046872">
    <property type="term" value="F:metal ion binding"/>
    <property type="evidence" value="ECO:0007669"/>
    <property type="project" value="UniProtKB-KW"/>
</dbReference>
<dbReference type="InterPro" id="IPR000023">
    <property type="entry name" value="Phosphofructokinase_dom"/>
</dbReference>
<dbReference type="PANTHER" id="PTHR13697:SF4">
    <property type="entry name" value="ATP-DEPENDENT 6-PHOSPHOFRUCTOKINASE"/>
    <property type="match status" value="1"/>
</dbReference>
<evidence type="ECO:0000256" key="15">
    <source>
        <dbReference type="HAMAP-Rule" id="MF_00339"/>
    </source>
</evidence>
<feature type="binding site" description="in other chain" evidence="15">
    <location>
        <begin position="169"/>
        <end position="171"/>
    </location>
    <ligand>
        <name>substrate</name>
        <note>ligand shared between dimeric partners</note>
    </ligand>
</feature>
<dbReference type="Proteomes" id="UP000187404">
    <property type="component" value="Unassembled WGS sequence"/>
</dbReference>
<dbReference type="RefSeq" id="WP_075714695.1">
    <property type="nucleotide sequence ID" value="NZ_MJIE01000001.1"/>
</dbReference>
<evidence type="ECO:0000256" key="12">
    <source>
        <dbReference type="ARBA" id="ARBA00022842"/>
    </source>
</evidence>
<evidence type="ECO:0000256" key="9">
    <source>
        <dbReference type="ARBA" id="ARBA00022741"/>
    </source>
</evidence>
<evidence type="ECO:0000256" key="1">
    <source>
        <dbReference type="ARBA" id="ARBA00001946"/>
    </source>
</evidence>
<keyword evidence="13 15" id="KW-0324">Glycolysis</keyword>
<feature type="active site" description="Proton acceptor" evidence="15">
    <location>
        <position position="127"/>
    </location>
</feature>
<feature type="domain" description="Phosphofructokinase" evidence="16">
    <location>
        <begin position="3"/>
        <end position="276"/>
    </location>
</feature>
<dbReference type="UniPathway" id="UPA00109">
    <property type="reaction ID" value="UER00182"/>
</dbReference>
<dbReference type="PRINTS" id="PR00476">
    <property type="entry name" value="PHFRCTKINASE"/>
</dbReference>
<dbReference type="PANTHER" id="PTHR13697">
    <property type="entry name" value="PHOSPHOFRUCTOKINASE"/>
    <property type="match status" value="1"/>
</dbReference>
<feature type="binding site" description="in other chain" evidence="15">
    <location>
        <begin position="213"/>
        <end position="215"/>
    </location>
    <ligand>
        <name>ADP</name>
        <dbReference type="ChEBI" id="CHEBI:456216"/>
        <note>allosteric activator; ligand shared between dimeric partners</note>
    </ligand>
</feature>